<keyword evidence="1 2" id="KW-0378">Hydrolase</keyword>
<dbReference type="GO" id="GO:0046872">
    <property type="term" value="F:metal ion binding"/>
    <property type="evidence" value="ECO:0007669"/>
    <property type="project" value="UniProtKB-KW"/>
</dbReference>
<dbReference type="InterPro" id="IPR036412">
    <property type="entry name" value="HAD-like_sf"/>
</dbReference>
<dbReference type="AlphaFoldDB" id="A0A8T0A3I1"/>
<comment type="caution">
    <text evidence="6">The sequence shown here is derived from an EMBL/GenBank/DDBJ whole genome shotgun (WGS) entry which is preliminary data.</text>
</comment>
<sequence length="312" mass="34596">MVPANPFPQLAVAKHIFEAYDTYLFDADGVLWRDEIPLPGAIDLVKRLLDSGKRVIVLTNNSSRDPIAHAEKAQKLGFSNITSNDICCPSLILASQLHQLKKDPKFAAKSNLPVFLIGSPGLEKFLRKEGIESIGTGPDPMDKDKVFTLHSAPEFVPKEPVFAVIGSFDSHISFPKIMKAVNYLEDKDMPFFVTNEDARFPGKDPNIVIPGTGTITSMLRYVSGREPIVCGKPSSFCWDYICEHMGGPFTPERTLMIGDRCETDIQFGRNSGLGTLLVLTGVCSMEDINKFVEKGKHSLIPEFFVQNLKEFL</sequence>
<dbReference type="EMBL" id="JABEBT010000002">
    <property type="protein sequence ID" value="KAF7639925.1"/>
    <property type="molecule type" value="Genomic_DNA"/>
</dbReference>
<dbReference type="PANTHER" id="PTHR19288:SF93">
    <property type="entry name" value="FI11325P-RELATED"/>
    <property type="match status" value="1"/>
</dbReference>
<accession>A0A8T0A3I1</accession>
<evidence type="ECO:0000256" key="4">
    <source>
        <dbReference type="PIRSR" id="PIRSR000915-2"/>
    </source>
</evidence>
<dbReference type="InterPro" id="IPR006357">
    <property type="entry name" value="HAD-SF_hydro_IIA"/>
</dbReference>
<dbReference type="Pfam" id="PF13344">
    <property type="entry name" value="Hydrolase_6"/>
    <property type="match status" value="1"/>
</dbReference>
<dbReference type="NCBIfam" id="TIGR01452">
    <property type="entry name" value="PGP_euk"/>
    <property type="match status" value="1"/>
</dbReference>
<dbReference type="PIRSF" id="PIRSF000915">
    <property type="entry name" value="PGP-type_phosphatase"/>
    <property type="match status" value="1"/>
</dbReference>
<evidence type="ECO:0000256" key="5">
    <source>
        <dbReference type="PIRSR" id="PIRSR000915-3"/>
    </source>
</evidence>
<dbReference type="NCBIfam" id="TIGR01460">
    <property type="entry name" value="HAD-SF-IIA"/>
    <property type="match status" value="1"/>
</dbReference>
<dbReference type="GO" id="GO:0016791">
    <property type="term" value="F:phosphatase activity"/>
    <property type="evidence" value="ECO:0007669"/>
    <property type="project" value="InterPro"/>
</dbReference>
<dbReference type="InterPro" id="IPR006349">
    <property type="entry name" value="PGP_euk"/>
</dbReference>
<feature type="binding site" evidence="5">
    <location>
        <position position="28"/>
    </location>
    <ligand>
        <name>Mg(2+)</name>
        <dbReference type="ChEBI" id="CHEBI:18420"/>
    </ligand>
</feature>
<gene>
    <name evidence="6" type="ORF">Mgra_00000363</name>
</gene>
<feature type="binding site" evidence="4">
    <location>
        <position position="232"/>
    </location>
    <ligand>
        <name>substrate</name>
    </ligand>
</feature>
<feature type="active site" description="Nucleophile" evidence="3">
    <location>
        <position position="26"/>
    </location>
</feature>
<organism evidence="6 7">
    <name type="scientific">Meloidogyne graminicola</name>
    <dbReference type="NCBI Taxonomy" id="189291"/>
    <lineage>
        <taxon>Eukaryota</taxon>
        <taxon>Metazoa</taxon>
        <taxon>Ecdysozoa</taxon>
        <taxon>Nematoda</taxon>
        <taxon>Chromadorea</taxon>
        <taxon>Rhabditida</taxon>
        <taxon>Tylenchina</taxon>
        <taxon>Tylenchomorpha</taxon>
        <taxon>Tylenchoidea</taxon>
        <taxon>Meloidogynidae</taxon>
        <taxon>Meloidogyninae</taxon>
        <taxon>Meloidogyne</taxon>
    </lineage>
</organism>
<feature type="binding site" evidence="5">
    <location>
        <position position="259"/>
    </location>
    <ligand>
        <name>Mg(2+)</name>
        <dbReference type="ChEBI" id="CHEBI:18420"/>
    </ligand>
</feature>
<reference evidence="6" key="1">
    <citation type="journal article" date="2020" name="Ecol. Evol.">
        <title>Genome structure and content of the rice root-knot nematode (Meloidogyne graminicola).</title>
        <authorList>
            <person name="Phan N.T."/>
            <person name="Danchin E.G.J."/>
            <person name="Klopp C."/>
            <person name="Perfus-Barbeoch L."/>
            <person name="Kozlowski D.K."/>
            <person name="Koutsovoulos G.D."/>
            <person name="Lopez-Roques C."/>
            <person name="Bouchez O."/>
            <person name="Zahm M."/>
            <person name="Besnard G."/>
            <person name="Bellafiore S."/>
        </authorList>
    </citation>
    <scope>NUCLEOTIDE SEQUENCE</scope>
    <source>
        <strain evidence="6">VN-18</strain>
    </source>
</reference>
<keyword evidence="7" id="KW-1185">Reference proteome</keyword>
<dbReference type="Gene3D" id="3.40.50.1000">
    <property type="entry name" value="HAD superfamily/HAD-like"/>
    <property type="match status" value="2"/>
</dbReference>
<dbReference type="InterPro" id="IPR023214">
    <property type="entry name" value="HAD_sf"/>
</dbReference>
<feature type="active site" description="Proton donor" evidence="3">
    <location>
        <position position="28"/>
    </location>
</feature>
<evidence type="ECO:0000313" key="6">
    <source>
        <dbReference type="EMBL" id="KAF7639925.1"/>
    </source>
</evidence>
<keyword evidence="5" id="KW-0460">Magnesium</keyword>
<name>A0A8T0A3I1_9BILA</name>
<evidence type="ECO:0000256" key="3">
    <source>
        <dbReference type="PIRSR" id="PIRSR000915-1"/>
    </source>
</evidence>
<evidence type="ECO:0000256" key="1">
    <source>
        <dbReference type="ARBA" id="ARBA00022801"/>
    </source>
</evidence>
<dbReference type="SUPFAM" id="SSF56784">
    <property type="entry name" value="HAD-like"/>
    <property type="match status" value="1"/>
</dbReference>
<feature type="binding site" evidence="5">
    <location>
        <position position="26"/>
    </location>
    <ligand>
        <name>Mg(2+)</name>
        <dbReference type="ChEBI" id="CHEBI:18420"/>
    </ligand>
</feature>
<dbReference type="Pfam" id="PF13242">
    <property type="entry name" value="Hydrolase_like"/>
    <property type="match status" value="1"/>
</dbReference>
<comment type="cofactor">
    <cofactor evidence="5">
        <name>Mg(2+)</name>
        <dbReference type="ChEBI" id="CHEBI:18420"/>
    </cofactor>
    <text evidence="5">Divalent metal ions. Mg(2+) is the most effective.</text>
</comment>
<evidence type="ECO:0000256" key="2">
    <source>
        <dbReference type="PIRNR" id="PIRNR000915"/>
    </source>
</evidence>
<protein>
    <submittedName>
        <fullName evidence="6">Uncharacterized protein</fullName>
    </submittedName>
</protein>
<dbReference type="GO" id="GO:0005737">
    <property type="term" value="C:cytoplasm"/>
    <property type="evidence" value="ECO:0007669"/>
    <property type="project" value="TreeGrafter"/>
</dbReference>
<keyword evidence="5" id="KW-0479">Metal-binding</keyword>
<dbReference type="Proteomes" id="UP000605970">
    <property type="component" value="Unassembled WGS sequence"/>
</dbReference>
<evidence type="ECO:0000313" key="7">
    <source>
        <dbReference type="Proteomes" id="UP000605970"/>
    </source>
</evidence>
<proteinExistence type="inferred from homology"/>
<dbReference type="OrthoDB" id="413953at2759"/>
<dbReference type="PANTHER" id="PTHR19288">
    <property type="entry name" value="4-NITROPHENYLPHOSPHATASE-RELATED"/>
    <property type="match status" value="1"/>
</dbReference>
<comment type="similarity">
    <text evidence="2">Belongs to the HAD-like hydrolase superfamily.</text>
</comment>